<evidence type="ECO:0000256" key="7">
    <source>
        <dbReference type="ARBA" id="ARBA00022692"/>
    </source>
</evidence>
<evidence type="ECO:0000256" key="9">
    <source>
        <dbReference type="ARBA" id="ARBA00022777"/>
    </source>
</evidence>
<dbReference type="KEGG" id="amij:EQM06_02330"/>
<dbReference type="Gene3D" id="6.10.340.10">
    <property type="match status" value="1"/>
</dbReference>
<evidence type="ECO:0000259" key="17">
    <source>
        <dbReference type="PROSITE" id="PS50885"/>
    </source>
</evidence>
<dbReference type="PROSITE" id="PS50109">
    <property type="entry name" value="HIS_KIN"/>
    <property type="match status" value="1"/>
</dbReference>
<evidence type="ECO:0000313" key="18">
    <source>
        <dbReference type="EMBL" id="QAT42161.1"/>
    </source>
</evidence>
<keyword evidence="19" id="KW-1185">Reference proteome</keyword>
<protein>
    <recommendedName>
        <fullName evidence="3">histidine kinase</fullName>
        <ecNumber evidence="3">2.7.13.3</ecNumber>
    </recommendedName>
</protein>
<evidence type="ECO:0000256" key="4">
    <source>
        <dbReference type="ARBA" id="ARBA00022475"/>
    </source>
</evidence>
<dbReference type="InterPro" id="IPR003661">
    <property type="entry name" value="HisK_dim/P_dom"/>
</dbReference>
<dbReference type="Gene3D" id="1.10.287.130">
    <property type="match status" value="1"/>
</dbReference>
<dbReference type="InterPro" id="IPR036890">
    <property type="entry name" value="HATPase_C_sf"/>
</dbReference>
<evidence type="ECO:0000256" key="12">
    <source>
        <dbReference type="ARBA" id="ARBA00023012"/>
    </source>
</evidence>
<dbReference type="InterPro" id="IPR003660">
    <property type="entry name" value="HAMP_dom"/>
</dbReference>
<evidence type="ECO:0000313" key="19">
    <source>
        <dbReference type="Proteomes" id="UP000287601"/>
    </source>
</evidence>
<dbReference type="SUPFAM" id="SSF47384">
    <property type="entry name" value="Homodimeric domain of signal transducing histidine kinase"/>
    <property type="match status" value="1"/>
</dbReference>
<dbReference type="RefSeq" id="WP_128744815.1">
    <property type="nucleotide sequence ID" value="NZ_CP035281.1"/>
</dbReference>
<feature type="coiled-coil region" evidence="14">
    <location>
        <begin position="124"/>
        <end position="151"/>
    </location>
</feature>
<evidence type="ECO:0000256" key="10">
    <source>
        <dbReference type="ARBA" id="ARBA00022840"/>
    </source>
</evidence>
<keyword evidence="7 15" id="KW-0812">Transmembrane</keyword>
<comment type="subcellular location">
    <subcellularLocation>
        <location evidence="2">Cell membrane</location>
        <topology evidence="2">Multi-pass membrane protein</topology>
    </subcellularLocation>
</comment>
<dbReference type="InterPro" id="IPR003594">
    <property type="entry name" value="HATPase_dom"/>
</dbReference>
<dbReference type="PANTHER" id="PTHR45528">
    <property type="entry name" value="SENSOR HISTIDINE KINASE CPXA"/>
    <property type="match status" value="1"/>
</dbReference>
<organism evidence="18 19">
    <name type="scientific">Aminipila luticellarii</name>
    <dbReference type="NCBI Taxonomy" id="2507160"/>
    <lineage>
        <taxon>Bacteria</taxon>
        <taxon>Bacillati</taxon>
        <taxon>Bacillota</taxon>
        <taxon>Clostridia</taxon>
        <taxon>Peptostreptococcales</taxon>
        <taxon>Anaerovoracaceae</taxon>
        <taxon>Aminipila</taxon>
    </lineage>
</organism>
<evidence type="ECO:0000259" key="16">
    <source>
        <dbReference type="PROSITE" id="PS50109"/>
    </source>
</evidence>
<dbReference type="InterPro" id="IPR005467">
    <property type="entry name" value="His_kinase_dom"/>
</dbReference>
<dbReference type="SUPFAM" id="SSF158472">
    <property type="entry name" value="HAMP domain-like"/>
    <property type="match status" value="1"/>
</dbReference>
<keyword evidence="10" id="KW-0067">ATP-binding</keyword>
<dbReference type="InterPro" id="IPR050398">
    <property type="entry name" value="HssS/ArlS-like"/>
</dbReference>
<feature type="transmembrane region" description="Helical" evidence="15">
    <location>
        <begin position="63"/>
        <end position="85"/>
    </location>
</feature>
<evidence type="ECO:0000256" key="5">
    <source>
        <dbReference type="ARBA" id="ARBA00022553"/>
    </source>
</evidence>
<evidence type="ECO:0000256" key="15">
    <source>
        <dbReference type="SAM" id="Phobius"/>
    </source>
</evidence>
<evidence type="ECO:0000256" key="6">
    <source>
        <dbReference type="ARBA" id="ARBA00022679"/>
    </source>
</evidence>
<dbReference type="EC" id="2.7.13.3" evidence="3"/>
<dbReference type="Pfam" id="PF00512">
    <property type="entry name" value="HisKA"/>
    <property type="match status" value="1"/>
</dbReference>
<dbReference type="Gene3D" id="3.30.565.10">
    <property type="entry name" value="Histidine kinase-like ATPase, C-terminal domain"/>
    <property type="match status" value="1"/>
</dbReference>
<dbReference type="GO" id="GO:0005886">
    <property type="term" value="C:plasma membrane"/>
    <property type="evidence" value="ECO:0007669"/>
    <property type="project" value="UniProtKB-SubCell"/>
</dbReference>
<dbReference type="InterPro" id="IPR004358">
    <property type="entry name" value="Sig_transdc_His_kin-like_C"/>
</dbReference>
<dbReference type="FunFam" id="3.30.565.10:FF:000006">
    <property type="entry name" value="Sensor histidine kinase WalK"/>
    <property type="match status" value="1"/>
</dbReference>
<evidence type="ECO:0000256" key="13">
    <source>
        <dbReference type="ARBA" id="ARBA00023136"/>
    </source>
</evidence>
<comment type="catalytic activity">
    <reaction evidence="1">
        <text>ATP + protein L-histidine = ADP + protein N-phospho-L-histidine.</text>
        <dbReference type="EC" id="2.7.13.3"/>
    </reaction>
</comment>
<feature type="domain" description="HAMP" evidence="17">
    <location>
        <begin position="91"/>
        <end position="143"/>
    </location>
</feature>
<keyword evidence="13 15" id="KW-0472">Membrane</keyword>
<dbReference type="Proteomes" id="UP000287601">
    <property type="component" value="Chromosome"/>
</dbReference>
<accession>A0A410PT56</accession>
<dbReference type="PRINTS" id="PR00344">
    <property type="entry name" value="BCTRLSENSOR"/>
</dbReference>
<keyword evidence="9 18" id="KW-0418">Kinase</keyword>
<keyword evidence="14" id="KW-0175">Coiled coil</keyword>
<evidence type="ECO:0000256" key="3">
    <source>
        <dbReference type="ARBA" id="ARBA00012438"/>
    </source>
</evidence>
<name>A0A410PT56_9FIRM</name>
<dbReference type="PANTHER" id="PTHR45528:SF1">
    <property type="entry name" value="SENSOR HISTIDINE KINASE CPXA"/>
    <property type="match status" value="1"/>
</dbReference>
<dbReference type="OrthoDB" id="335833at2"/>
<keyword evidence="11 15" id="KW-1133">Transmembrane helix</keyword>
<dbReference type="SUPFAM" id="SSF55874">
    <property type="entry name" value="ATPase domain of HSP90 chaperone/DNA topoisomerase II/histidine kinase"/>
    <property type="match status" value="1"/>
</dbReference>
<keyword evidence="4" id="KW-1003">Cell membrane</keyword>
<dbReference type="SMART" id="SM00388">
    <property type="entry name" value="HisKA"/>
    <property type="match status" value="1"/>
</dbReference>
<dbReference type="GO" id="GO:0000155">
    <property type="term" value="F:phosphorelay sensor kinase activity"/>
    <property type="evidence" value="ECO:0007669"/>
    <property type="project" value="InterPro"/>
</dbReference>
<proteinExistence type="predicted"/>
<dbReference type="EMBL" id="CP035281">
    <property type="protein sequence ID" value="QAT42161.1"/>
    <property type="molecule type" value="Genomic_DNA"/>
</dbReference>
<sequence>MKSLRERFIKTTILMAIISTALVVCVTLLLLFVYSICEPYGFQRIWMGISSMSAESHSNGHSFLRYAVLWAVLAVAMVLITCTFLSAKLSRDMLKALKQLRMAAEKIKDGDLNFEVMACRDQELNDLCNAFDEIRKKLKANEEQERRSKEERNMLMANLSHDMRTPITTIKGYLEGIKDGVANSPEKLDKYLDTIYSKTIVLQKLVDNMAEYSELELGRMQYAFEFIDMTEMLTELAEGYKTEAQEQGFQMENHIIPEKMVIVGDKSKLKRVFDNLMSNAVKYNREGGTISLSLRKERKGALICISDTGKGIKEKDINKVFDGFYRGDAARSNIKGNGLGLGISKQIIESHHGKIWIKSEEDVGTEVYIYLPLRSY</sequence>
<dbReference type="CDD" id="cd00082">
    <property type="entry name" value="HisKA"/>
    <property type="match status" value="1"/>
</dbReference>
<dbReference type="Pfam" id="PF02518">
    <property type="entry name" value="HATPase_c"/>
    <property type="match status" value="1"/>
</dbReference>
<feature type="domain" description="Histidine kinase" evidence="16">
    <location>
        <begin position="158"/>
        <end position="375"/>
    </location>
</feature>
<reference evidence="18 19" key="1">
    <citation type="submission" date="2019-01" db="EMBL/GenBank/DDBJ databases">
        <title>Draft genomes of a novel of Aminipila strains.</title>
        <authorList>
            <person name="Ma S."/>
        </authorList>
    </citation>
    <scope>NUCLEOTIDE SEQUENCE [LARGE SCALE GENOMIC DNA]</scope>
    <source>
        <strain evidence="19">JN-39</strain>
    </source>
</reference>
<keyword evidence="6" id="KW-0808">Transferase</keyword>
<evidence type="ECO:0000256" key="1">
    <source>
        <dbReference type="ARBA" id="ARBA00000085"/>
    </source>
</evidence>
<dbReference type="InterPro" id="IPR036097">
    <property type="entry name" value="HisK_dim/P_sf"/>
</dbReference>
<feature type="transmembrane region" description="Helical" evidence="15">
    <location>
        <begin position="12"/>
        <end position="36"/>
    </location>
</feature>
<dbReference type="PROSITE" id="PS50885">
    <property type="entry name" value="HAMP"/>
    <property type="match status" value="1"/>
</dbReference>
<gene>
    <name evidence="18" type="ORF">EQM06_02330</name>
</gene>
<keyword evidence="8" id="KW-0547">Nucleotide-binding</keyword>
<evidence type="ECO:0000256" key="11">
    <source>
        <dbReference type="ARBA" id="ARBA00022989"/>
    </source>
</evidence>
<keyword evidence="12" id="KW-0902">Two-component regulatory system</keyword>
<dbReference type="GO" id="GO:0005524">
    <property type="term" value="F:ATP binding"/>
    <property type="evidence" value="ECO:0007669"/>
    <property type="project" value="UniProtKB-KW"/>
</dbReference>
<dbReference type="AlphaFoldDB" id="A0A410PT56"/>
<dbReference type="SMART" id="SM00387">
    <property type="entry name" value="HATPase_c"/>
    <property type="match status" value="1"/>
</dbReference>
<evidence type="ECO:0000256" key="14">
    <source>
        <dbReference type="SAM" id="Coils"/>
    </source>
</evidence>
<evidence type="ECO:0000256" key="8">
    <source>
        <dbReference type="ARBA" id="ARBA00022741"/>
    </source>
</evidence>
<keyword evidence="5" id="KW-0597">Phosphoprotein</keyword>
<evidence type="ECO:0000256" key="2">
    <source>
        <dbReference type="ARBA" id="ARBA00004651"/>
    </source>
</evidence>